<dbReference type="EMBL" id="CM046122">
    <property type="protein sequence ID" value="KAI8423685.1"/>
    <property type="molecule type" value="Genomic_DNA"/>
</dbReference>
<organism evidence="1 2">
    <name type="scientific">Choristoneura fumiferana</name>
    <name type="common">Spruce budworm moth</name>
    <name type="synonym">Archips fumiferana</name>
    <dbReference type="NCBI Taxonomy" id="7141"/>
    <lineage>
        <taxon>Eukaryota</taxon>
        <taxon>Metazoa</taxon>
        <taxon>Ecdysozoa</taxon>
        <taxon>Arthropoda</taxon>
        <taxon>Hexapoda</taxon>
        <taxon>Insecta</taxon>
        <taxon>Pterygota</taxon>
        <taxon>Neoptera</taxon>
        <taxon>Endopterygota</taxon>
        <taxon>Lepidoptera</taxon>
        <taxon>Glossata</taxon>
        <taxon>Ditrysia</taxon>
        <taxon>Tortricoidea</taxon>
        <taxon>Tortricidae</taxon>
        <taxon>Tortricinae</taxon>
        <taxon>Choristoneura</taxon>
    </lineage>
</organism>
<sequence>MSGNIELFTTRMRKATRKIHSVSDALVNAKFAISLRDEAVWGGGLFVFYHIFAFLEDAKERLNMPDFNKLFVHKTLYRKKAFEADLAHYLGEDWQSTPHSVALDSYLEHLQELEKESPQLLMAYVYHLYLGLLSGGQILAKKRKMFGDKSNTEVYTDQVTDFTDIDIPQLKNDFRAAMNEIAAKMSPEEQQAFIEESSQVFLMNNLIVNSVAGQNQVLRTLFYKTSAVFLVIFGAVLAYKMSK</sequence>
<dbReference type="Proteomes" id="UP001064048">
    <property type="component" value="Chromosome 22"/>
</dbReference>
<keyword evidence="2" id="KW-1185">Reference proteome</keyword>
<reference evidence="1 2" key="1">
    <citation type="journal article" date="2022" name="Genome Biol. Evol.">
        <title>The Spruce Budworm Genome: Reconstructing the Evolutionary History of Antifreeze Proteins.</title>
        <authorList>
            <person name="Beliveau C."/>
            <person name="Gagne P."/>
            <person name="Picq S."/>
            <person name="Vernygora O."/>
            <person name="Keeling C.I."/>
            <person name="Pinkney K."/>
            <person name="Doucet D."/>
            <person name="Wen F."/>
            <person name="Johnston J.S."/>
            <person name="Maaroufi H."/>
            <person name="Boyle B."/>
            <person name="Laroche J."/>
            <person name="Dewar K."/>
            <person name="Juretic N."/>
            <person name="Blackburn G."/>
            <person name="Nisole A."/>
            <person name="Brunet B."/>
            <person name="Brandao M."/>
            <person name="Lumley L."/>
            <person name="Duan J."/>
            <person name="Quan G."/>
            <person name="Lucarotti C.J."/>
            <person name="Roe A.D."/>
            <person name="Sperling F.A.H."/>
            <person name="Levesque R.C."/>
            <person name="Cusson M."/>
        </authorList>
    </citation>
    <scope>NUCLEOTIDE SEQUENCE [LARGE SCALE GENOMIC DNA]</scope>
    <source>
        <strain evidence="1">Glfc:IPQL:Cfum</strain>
    </source>
</reference>
<protein>
    <submittedName>
        <fullName evidence="1">Uncharacterized protein</fullName>
    </submittedName>
</protein>
<evidence type="ECO:0000313" key="2">
    <source>
        <dbReference type="Proteomes" id="UP001064048"/>
    </source>
</evidence>
<accession>A0ACC0JIK6</accession>
<gene>
    <name evidence="1" type="ORF">MSG28_012720</name>
</gene>
<evidence type="ECO:0000313" key="1">
    <source>
        <dbReference type="EMBL" id="KAI8423685.1"/>
    </source>
</evidence>
<comment type="caution">
    <text evidence="1">The sequence shown here is derived from an EMBL/GenBank/DDBJ whole genome shotgun (WGS) entry which is preliminary data.</text>
</comment>
<proteinExistence type="predicted"/>
<name>A0ACC0JIK6_CHOFU</name>